<evidence type="ECO:0000313" key="3">
    <source>
        <dbReference type="EMBL" id="MBC6491380.1"/>
    </source>
</evidence>
<dbReference type="InterPro" id="IPR051781">
    <property type="entry name" value="Metallo-dep_Hydrolase"/>
</dbReference>
<evidence type="ECO:0000256" key="1">
    <source>
        <dbReference type="SAM" id="SignalP"/>
    </source>
</evidence>
<reference evidence="3 4" key="1">
    <citation type="submission" date="2016-07" db="EMBL/GenBank/DDBJ databases">
        <title>Genome analysis of Flavihumibacter stibioxidans YS-17.</title>
        <authorList>
            <person name="Shi K."/>
            <person name="Han Y."/>
            <person name="Wang G."/>
        </authorList>
    </citation>
    <scope>NUCLEOTIDE SEQUENCE [LARGE SCALE GENOMIC DNA]</scope>
    <source>
        <strain evidence="3 4">YS-17</strain>
    </source>
</reference>
<dbReference type="SUPFAM" id="SSF51338">
    <property type="entry name" value="Composite domain of metallo-dependent hydrolases"/>
    <property type="match status" value="2"/>
</dbReference>
<dbReference type="Gene3D" id="2.30.40.10">
    <property type="entry name" value="Urease, subunit C, domain 1"/>
    <property type="match status" value="1"/>
</dbReference>
<feature type="signal peptide" evidence="1">
    <location>
        <begin position="1"/>
        <end position="19"/>
    </location>
</feature>
<feature type="chain" id="PRO_5046620033" evidence="1">
    <location>
        <begin position="20"/>
        <end position="441"/>
    </location>
</feature>
<evidence type="ECO:0000313" key="4">
    <source>
        <dbReference type="Proteomes" id="UP000765802"/>
    </source>
</evidence>
<comment type="caution">
    <text evidence="3">The sequence shown here is derived from an EMBL/GenBank/DDBJ whole genome shotgun (WGS) entry which is preliminary data.</text>
</comment>
<feature type="domain" description="Amidohydrolase-related" evidence="2">
    <location>
        <begin position="76"/>
        <end position="436"/>
    </location>
</feature>
<dbReference type="InterPro" id="IPR006680">
    <property type="entry name" value="Amidohydro-rel"/>
</dbReference>
<sequence>MKLIFLAMALVSIVFPAQAQTTTILINNVRIFDGVNEQLLTGNVLIRGDSIARISTSPIAVNKSANTQIIDGKGKFLMPGLIDAHWHTMLCAVPMNVLMTADLGYINLVAGQEAGKTLLRGFTTVRDLAGPSFGLKRAIDQGLINGPRIYPSGAMISQTAGHGDFRLPWEVPSSPNGSLSHGDVMGAGAIADGADAVLLRAREQLMLGATQLKLAAGGGVSSAYDPIDVSQYTEAEFRAAVEAAENWGTYVTVHAYTPRAIQTALRAGVKCIDHAQLMDEETARMVAEKGAWLSLQPFLANEFSNPQPSPEGRAKQLEVAAGTDLAYQLAKKYQIKTAWGTDLLFNPKMTVNQGAILATMVRWYTPFEVLKMATSGNASLLALCGKRNPYPRPLGVVREGAYADLLLVEGNPLQDIKLVANPDKNFLLIMKNGVVVKNKLP</sequence>
<name>A0ABR7M9G7_9BACT</name>
<dbReference type="InterPro" id="IPR011059">
    <property type="entry name" value="Metal-dep_hydrolase_composite"/>
</dbReference>
<dbReference type="Pfam" id="PF01979">
    <property type="entry name" value="Amidohydro_1"/>
    <property type="match status" value="1"/>
</dbReference>
<keyword evidence="1" id="KW-0732">Signal</keyword>
<dbReference type="RefSeq" id="WP_187256677.1">
    <property type="nucleotide sequence ID" value="NZ_JBHULF010000014.1"/>
</dbReference>
<dbReference type="InterPro" id="IPR057744">
    <property type="entry name" value="OTAase-like"/>
</dbReference>
<dbReference type="PANTHER" id="PTHR43135">
    <property type="entry name" value="ALPHA-D-RIBOSE 1-METHYLPHOSPHONATE 5-TRIPHOSPHATE DIPHOSPHATASE"/>
    <property type="match status" value="1"/>
</dbReference>
<organism evidence="3 4">
    <name type="scientific">Flavihumibacter stibioxidans</name>
    <dbReference type="NCBI Taxonomy" id="1834163"/>
    <lineage>
        <taxon>Bacteria</taxon>
        <taxon>Pseudomonadati</taxon>
        <taxon>Bacteroidota</taxon>
        <taxon>Chitinophagia</taxon>
        <taxon>Chitinophagales</taxon>
        <taxon>Chitinophagaceae</taxon>
        <taxon>Flavihumibacter</taxon>
    </lineage>
</organism>
<protein>
    <submittedName>
        <fullName evidence="3">Hydrolase</fullName>
    </submittedName>
</protein>
<proteinExistence type="predicted"/>
<dbReference type="Gene3D" id="3.20.20.140">
    <property type="entry name" value="Metal-dependent hydrolases"/>
    <property type="match status" value="1"/>
</dbReference>
<evidence type="ECO:0000259" key="2">
    <source>
        <dbReference type="Pfam" id="PF01979"/>
    </source>
</evidence>
<gene>
    <name evidence="3" type="ORF">BC349_10075</name>
</gene>
<dbReference type="Proteomes" id="UP000765802">
    <property type="component" value="Unassembled WGS sequence"/>
</dbReference>
<accession>A0ABR7M9G7</accession>
<dbReference type="PANTHER" id="PTHR43135:SF3">
    <property type="entry name" value="ALPHA-D-RIBOSE 1-METHYLPHOSPHONATE 5-TRIPHOSPHATE DIPHOSPHATASE"/>
    <property type="match status" value="1"/>
</dbReference>
<dbReference type="GO" id="GO:0016787">
    <property type="term" value="F:hydrolase activity"/>
    <property type="evidence" value="ECO:0007669"/>
    <property type="project" value="UniProtKB-KW"/>
</dbReference>
<keyword evidence="3" id="KW-0378">Hydrolase</keyword>
<dbReference type="InterPro" id="IPR032466">
    <property type="entry name" value="Metal_Hydrolase"/>
</dbReference>
<dbReference type="SUPFAM" id="SSF51556">
    <property type="entry name" value="Metallo-dependent hydrolases"/>
    <property type="match status" value="1"/>
</dbReference>
<dbReference type="EMBL" id="MBUA01000012">
    <property type="protein sequence ID" value="MBC6491380.1"/>
    <property type="molecule type" value="Genomic_DNA"/>
</dbReference>
<dbReference type="CDD" id="cd01299">
    <property type="entry name" value="Met_dep_hydrolase_A"/>
    <property type="match status" value="1"/>
</dbReference>
<keyword evidence="4" id="KW-1185">Reference proteome</keyword>